<keyword evidence="1" id="KW-0645">Protease</keyword>
<sequence>LVPEDLILLAGTVDLKTGGTAHQVVEIIMHEGYTPEDSWMNDIAVVRVSNSFPIDGVNVEPISLPAQGQNPADGSTATFIGWGYNENSVLPTILSKVDIAIVNQGACSSAYASQGQNIYDGNICAEAPQGNKGACTGDDGGPLFVEGTSVGLMSWMNACNDPGYPTVFTRVSYYRDWIKKHTGV</sequence>
<evidence type="ECO:0000256" key="4">
    <source>
        <dbReference type="ARBA" id="ARBA00023157"/>
    </source>
</evidence>
<feature type="domain" description="Peptidase S1" evidence="5">
    <location>
        <begin position="1"/>
        <end position="183"/>
    </location>
</feature>
<comment type="caution">
    <text evidence="6">The sequence shown here is derived from an EMBL/GenBank/DDBJ whole genome shotgun (WGS) entry which is preliminary data.</text>
</comment>
<dbReference type="Pfam" id="PF00089">
    <property type="entry name" value="Trypsin"/>
    <property type="match status" value="1"/>
</dbReference>
<keyword evidence="3" id="KW-0720">Serine protease</keyword>
<evidence type="ECO:0000256" key="1">
    <source>
        <dbReference type="ARBA" id="ARBA00022670"/>
    </source>
</evidence>
<evidence type="ECO:0000313" key="6">
    <source>
        <dbReference type="EMBL" id="KAJ4440550.1"/>
    </source>
</evidence>
<keyword evidence="2" id="KW-0378">Hydrolase</keyword>
<proteinExistence type="predicted"/>
<dbReference type="Gene3D" id="2.40.10.10">
    <property type="entry name" value="Trypsin-like serine proteases"/>
    <property type="match status" value="1"/>
</dbReference>
<dbReference type="InterPro" id="IPR009003">
    <property type="entry name" value="Peptidase_S1_PA"/>
</dbReference>
<protein>
    <recommendedName>
        <fullName evidence="5">Peptidase S1 domain-containing protein</fullName>
    </recommendedName>
</protein>
<dbReference type="PANTHER" id="PTHR24276:SF98">
    <property type="entry name" value="FI18310P1-RELATED"/>
    <property type="match status" value="1"/>
</dbReference>
<dbReference type="SMART" id="SM00020">
    <property type="entry name" value="Tryp_SPc"/>
    <property type="match status" value="1"/>
</dbReference>
<organism evidence="6 7">
    <name type="scientific">Periplaneta americana</name>
    <name type="common">American cockroach</name>
    <name type="synonym">Blatta americana</name>
    <dbReference type="NCBI Taxonomy" id="6978"/>
    <lineage>
        <taxon>Eukaryota</taxon>
        <taxon>Metazoa</taxon>
        <taxon>Ecdysozoa</taxon>
        <taxon>Arthropoda</taxon>
        <taxon>Hexapoda</taxon>
        <taxon>Insecta</taxon>
        <taxon>Pterygota</taxon>
        <taxon>Neoptera</taxon>
        <taxon>Polyneoptera</taxon>
        <taxon>Dictyoptera</taxon>
        <taxon>Blattodea</taxon>
        <taxon>Blattoidea</taxon>
        <taxon>Blattidae</taxon>
        <taxon>Blattinae</taxon>
        <taxon>Periplaneta</taxon>
    </lineage>
</organism>
<dbReference type="InterPro" id="IPR050430">
    <property type="entry name" value="Peptidase_S1"/>
</dbReference>
<dbReference type="PANTHER" id="PTHR24276">
    <property type="entry name" value="POLYSERASE-RELATED"/>
    <property type="match status" value="1"/>
</dbReference>
<name>A0ABQ8T4D5_PERAM</name>
<dbReference type="InterPro" id="IPR043504">
    <property type="entry name" value="Peptidase_S1_PA_chymotrypsin"/>
</dbReference>
<evidence type="ECO:0000256" key="3">
    <source>
        <dbReference type="ARBA" id="ARBA00022825"/>
    </source>
</evidence>
<dbReference type="EMBL" id="JAJSOF020000017">
    <property type="protein sequence ID" value="KAJ4440550.1"/>
    <property type="molecule type" value="Genomic_DNA"/>
</dbReference>
<evidence type="ECO:0000259" key="5">
    <source>
        <dbReference type="PROSITE" id="PS50240"/>
    </source>
</evidence>
<accession>A0ABQ8T4D5</accession>
<evidence type="ECO:0000313" key="7">
    <source>
        <dbReference type="Proteomes" id="UP001148838"/>
    </source>
</evidence>
<dbReference type="PROSITE" id="PS50240">
    <property type="entry name" value="TRYPSIN_DOM"/>
    <property type="match status" value="1"/>
</dbReference>
<gene>
    <name evidence="6" type="ORF">ANN_08695</name>
</gene>
<dbReference type="CDD" id="cd00190">
    <property type="entry name" value="Tryp_SPc"/>
    <property type="match status" value="1"/>
</dbReference>
<dbReference type="InterPro" id="IPR001254">
    <property type="entry name" value="Trypsin_dom"/>
</dbReference>
<evidence type="ECO:0000256" key="2">
    <source>
        <dbReference type="ARBA" id="ARBA00022801"/>
    </source>
</evidence>
<dbReference type="Proteomes" id="UP001148838">
    <property type="component" value="Unassembled WGS sequence"/>
</dbReference>
<dbReference type="SUPFAM" id="SSF50494">
    <property type="entry name" value="Trypsin-like serine proteases"/>
    <property type="match status" value="1"/>
</dbReference>
<feature type="non-terminal residue" evidence="6">
    <location>
        <position position="1"/>
    </location>
</feature>
<reference evidence="6 7" key="1">
    <citation type="journal article" date="2022" name="Allergy">
        <title>Genome assembly and annotation of Periplaneta americana reveal a comprehensive cockroach allergen profile.</title>
        <authorList>
            <person name="Wang L."/>
            <person name="Xiong Q."/>
            <person name="Saelim N."/>
            <person name="Wang L."/>
            <person name="Nong W."/>
            <person name="Wan A.T."/>
            <person name="Shi M."/>
            <person name="Liu X."/>
            <person name="Cao Q."/>
            <person name="Hui J.H.L."/>
            <person name="Sookrung N."/>
            <person name="Leung T.F."/>
            <person name="Tungtrongchitr A."/>
            <person name="Tsui S.K.W."/>
        </authorList>
    </citation>
    <scope>NUCLEOTIDE SEQUENCE [LARGE SCALE GENOMIC DNA]</scope>
    <source>
        <strain evidence="6">PWHHKU_190912</strain>
    </source>
</reference>
<keyword evidence="4" id="KW-1015">Disulfide bond</keyword>
<keyword evidence="7" id="KW-1185">Reference proteome</keyword>